<dbReference type="Gene3D" id="3.80.10.10">
    <property type="entry name" value="Ribonuclease Inhibitor"/>
    <property type="match status" value="1"/>
</dbReference>
<dbReference type="AlphaFoldDB" id="A0A8H7CID6"/>
<reference evidence="1" key="1">
    <citation type="submission" date="2020-05" db="EMBL/GenBank/DDBJ databases">
        <title>Mycena genomes resolve the evolution of fungal bioluminescence.</title>
        <authorList>
            <person name="Tsai I.J."/>
        </authorList>
    </citation>
    <scope>NUCLEOTIDE SEQUENCE</scope>
    <source>
        <strain evidence="1">160909Yilan</strain>
    </source>
</reference>
<dbReference type="InterPro" id="IPR032675">
    <property type="entry name" value="LRR_dom_sf"/>
</dbReference>
<name>A0A8H7CID6_9AGAR</name>
<dbReference type="Proteomes" id="UP000623467">
    <property type="component" value="Unassembled WGS sequence"/>
</dbReference>
<gene>
    <name evidence="1" type="ORF">MSAN_02204100</name>
</gene>
<sequence length="240" mass="27061">MPQLPALTHLFWAECSWSVLQLNAILAAAPSLWHLALTGSGNLSSGYRKGLTFQLSPGPEFLPLRCLRSLNLVRLSTDCVHALLAQGVHFGQLTHLTITPMHFEWESFPVLPALRVLSLVVDSSDTATIPFHAVLDRCRSVEELRYGARDTPVAPYETQVAAKLLCVRIYLDARMSWRRRGWRAASRLHATLLLRSTFGALRRVVLDGSGWLEDESPEWPEWALLRERGCRVEYPNHKGE</sequence>
<dbReference type="OrthoDB" id="3064003at2759"/>
<dbReference type="EMBL" id="JACAZH010000032">
    <property type="protein sequence ID" value="KAF7338814.1"/>
    <property type="molecule type" value="Genomic_DNA"/>
</dbReference>
<evidence type="ECO:0000313" key="2">
    <source>
        <dbReference type="Proteomes" id="UP000623467"/>
    </source>
</evidence>
<dbReference type="SUPFAM" id="SSF52047">
    <property type="entry name" value="RNI-like"/>
    <property type="match status" value="1"/>
</dbReference>
<keyword evidence="2" id="KW-1185">Reference proteome</keyword>
<protein>
    <submittedName>
        <fullName evidence="1">Uncharacterized protein</fullName>
    </submittedName>
</protein>
<evidence type="ECO:0000313" key="1">
    <source>
        <dbReference type="EMBL" id="KAF7338814.1"/>
    </source>
</evidence>
<organism evidence="1 2">
    <name type="scientific">Mycena sanguinolenta</name>
    <dbReference type="NCBI Taxonomy" id="230812"/>
    <lineage>
        <taxon>Eukaryota</taxon>
        <taxon>Fungi</taxon>
        <taxon>Dikarya</taxon>
        <taxon>Basidiomycota</taxon>
        <taxon>Agaricomycotina</taxon>
        <taxon>Agaricomycetes</taxon>
        <taxon>Agaricomycetidae</taxon>
        <taxon>Agaricales</taxon>
        <taxon>Marasmiineae</taxon>
        <taxon>Mycenaceae</taxon>
        <taxon>Mycena</taxon>
    </lineage>
</organism>
<proteinExistence type="predicted"/>
<accession>A0A8H7CID6</accession>
<comment type="caution">
    <text evidence="1">The sequence shown here is derived from an EMBL/GenBank/DDBJ whole genome shotgun (WGS) entry which is preliminary data.</text>
</comment>